<accession>A0A926ISW9</accession>
<keyword evidence="1" id="KW-0732">Signal</keyword>
<evidence type="ECO:0000313" key="3">
    <source>
        <dbReference type="Proteomes" id="UP000647416"/>
    </source>
</evidence>
<gene>
    <name evidence="2" type="ORF">H8706_06295</name>
</gene>
<dbReference type="RefSeq" id="WP_262431942.1">
    <property type="nucleotide sequence ID" value="NZ_JACRTE010000005.1"/>
</dbReference>
<feature type="signal peptide" evidence="1">
    <location>
        <begin position="1"/>
        <end position="25"/>
    </location>
</feature>
<proteinExistence type="predicted"/>
<evidence type="ECO:0000256" key="1">
    <source>
        <dbReference type="SAM" id="SignalP"/>
    </source>
</evidence>
<dbReference type="AlphaFoldDB" id="A0A926ISW9"/>
<comment type="caution">
    <text evidence="2">The sequence shown here is derived from an EMBL/GenBank/DDBJ whole genome shotgun (WGS) entry which is preliminary data.</text>
</comment>
<dbReference type="EMBL" id="JACRTE010000005">
    <property type="protein sequence ID" value="MBC8596476.1"/>
    <property type="molecule type" value="Genomic_DNA"/>
</dbReference>
<dbReference type="Proteomes" id="UP000647416">
    <property type="component" value="Unassembled WGS sequence"/>
</dbReference>
<sequence>MSRLKRLCAYICVFAVILCGCGAGGKIGEKKTADENDRVCAFFKKYFDGGKYLIDFKSWEESTGESMTCTMAVDGENYYLQYETADGKQTFFVRDGKSYGILDDLKSYVAEDADKNEQRQEDFNSKNVLGKTYEVCREKIGDDTYDCEKFTSSNGEESHYCFDKDGNLKYIITKMGDKKIYLEFLSIDTSVPASYFEIPEGYQKIEY</sequence>
<feature type="chain" id="PRO_5036767207" evidence="1">
    <location>
        <begin position="26"/>
        <end position="207"/>
    </location>
</feature>
<organism evidence="2 3">
    <name type="scientific">Qingrenia yutianensis</name>
    <dbReference type="NCBI Taxonomy" id="2763676"/>
    <lineage>
        <taxon>Bacteria</taxon>
        <taxon>Bacillati</taxon>
        <taxon>Bacillota</taxon>
        <taxon>Clostridia</taxon>
        <taxon>Eubacteriales</taxon>
        <taxon>Oscillospiraceae</taxon>
        <taxon>Qingrenia</taxon>
    </lineage>
</organism>
<dbReference type="PROSITE" id="PS51257">
    <property type="entry name" value="PROKAR_LIPOPROTEIN"/>
    <property type="match status" value="1"/>
</dbReference>
<name>A0A926ISW9_9FIRM</name>
<keyword evidence="3" id="KW-1185">Reference proteome</keyword>
<reference evidence="2" key="1">
    <citation type="submission" date="2020-08" db="EMBL/GenBank/DDBJ databases">
        <title>Genome public.</title>
        <authorList>
            <person name="Liu C."/>
            <person name="Sun Q."/>
        </authorList>
    </citation>
    <scope>NUCLEOTIDE SEQUENCE</scope>
    <source>
        <strain evidence="2">NSJ-50</strain>
    </source>
</reference>
<evidence type="ECO:0000313" key="2">
    <source>
        <dbReference type="EMBL" id="MBC8596476.1"/>
    </source>
</evidence>
<protein>
    <submittedName>
        <fullName evidence="2">Uncharacterized protein</fullName>
    </submittedName>
</protein>